<evidence type="ECO:0000256" key="12">
    <source>
        <dbReference type="ARBA" id="ARBA00022989"/>
    </source>
</evidence>
<feature type="chain" id="PRO_5034488845" evidence="21">
    <location>
        <begin position="24"/>
        <end position="766"/>
    </location>
</feature>
<evidence type="ECO:0000256" key="17">
    <source>
        <dbReference type="ARBA" id="ARBA00047951"/>
    </source>
</evidence>
<sequence length="766" mass="85253">MAVHSKQLLQLLLVAILIAATKTQPMSKPNCRDKCGSVTIPFPFGMTKECSLNPSFLIICNQTSSTHTHIPFLYNNNTNNSVPLLSISLLDGKLRISLPVVKDCYNYSSYEYIDHLNGISVLECDLTPFHLSPNRNKLTVVGADTAGFVKPDTKTENKYTAPICLSLNYKHLLVNGSCSGVGCCEISIQQGLSSFYYYAYMNIIKNSFYAKEFGNYPIVCGYAFLVENGNYSFFKKDLLKWDKKEFPVIVDWAVGNQRCKDAMNSSSYACKADNSTCHNAKDGNGYLCRCSPGFRGNPYLFHGCLDVDECKGSNDCIHREKCKNYPGSYNCSCRKGFVGDGKVNGSGCKKDTNSRDIILVTTLSVSIGIIALLGGSFYVYWAFKKRKLMKLKEHFFEQNGGLLLQQRVARHRGSEMTKVFTVEELKRATNNFNPDRILGQGGQGTVYKGVLLDNRTVAIKKSKISDPNQIEQFINEVMLLSEINHRNVVKLLGCCLETEVPMLVYEFISNGTVYEHLHGQSQSLKLTWKTRLRIATETAEALAYLHSATSEPIIHRDVKTTNILLDHNLTAKVSDFGASRIVPLDQTQLTTLVQGTLGYLDPEYLHTSHLTEKSDVYSFGVVLAELLTGKKALAFHKQECVTNLALFFVSSMKEDRLLDTVDHHIIDEATANVDQLMEFAKIAKQCLKVKREERPTMKEVAMELAGLRFAEMHQQESANLCSEDTEISLQSEAYVLSVVNDAGGSSGISSGVDSLNQISTTFPSGR</sequence>
<dbReference type="SUPFAM" id="SSF57196">
    <property type="entry name" value="EGF/Laminin"/>
    <property type="match status" value="1"/>
</dbReference>
<dbReference type="Pfam" id="PF07645">
    <property type="entry name" value="EGF_CA"/>
    <property type="match status" value="1"/>
</dbReference>
<dbReference type="InterPro" id="IPR008271">
    <property type="entry name" value="Ser/Thr_kinase_AS"/>
</dbReference>
<dbReference type="FunFam" id="3.30.200.20:FF:000043">
    <property type="entry name" value="Wall-associated receptor kinase 2"/>
    <property type="match status" value="1"/>
</dbReference>
<dbReference type="GO" id="GO:0005509">
    <property type="term" value="F:calcium ion binding"/>
    <property type="evidence" value="ECO:0007669"/>
    <property type="project" value="InterPro"/>
</dbReference>
<dbReference type="PANTHER" id="PTHR27005:SF511">
    <property type="entry name" value="WALL-ASSOCIATED RECEPTOR KINASE 1-RELATED"/>
    <property type="match status" value="1"/>
</dbReference>
<comment type="function">
    <text evidence="18">Serine/threonine-protein kinase that may function as a signaling receptor of extracellular matrix component. Binding to pectin may have significance in the control of cell expansion, morphogenesis and development.</text>
</comment>
<dbReference type="InterPro" id="IPR025287">
    <property type="entry name" value="WAK_GUB"/>
</dbReference>
<dbReference type="OrthoDB" id="4062651at2759"/>
<dbReference type="Pfam" id="PF07714">
    <property type="entry name" value="PK_Tyr_Ser-Thr"/>
    <property type="match status" value="1"/>
</dbReference>
<dbReference type="GO" id="GO:0005524">
    <property type="term" value="F:ATP binding"/>
    <property type="evidence" value="ECO:0007669"/>
    <property type="project" value="UniProtKB-KW"/>
</dbReference>
<feature type="signal peptide" evidence="21">
    <location>
        <begin position="1"/>
        <end position="23"/>
    </location>
</feature>
<keyword evidence="13 20" id="KW-0472">Membrane</keyword>
<dbReference type="GO" id="GO:0007166">
    <property type="term" value="P:cell surface receptor signaling pathway"/>
    <property type="evidence" value="ECO:0007669"/>
    <property type="project" value="InterPro"/>
</dbReference>
<dbReference type="InterPro" id="IPR000742">
    <property type="entry name" value="EGF"/>
</dbReference>
<dbReference type="Pfam" id="PF13947">
    <property type="entry name" value="GUB_WAK_bind"/>
    <property type="match status" value="1"/>
</dbReference>
<dbReference type="InterPro" id="IPR001245">
    <property type="entry name" value="Ser-Thr/Tyr_kinase_cat_dom"/>
</dbReference>
<dbReference type="FunFam" id="1.10.510.10:FF:000084">
    <property type="entry name" value="Wall-associated receptor kinase 2"/>
    <property type="match status" value="1"/>
</dbReference>
<evidence type="ECO:0000256" key="19">
    <source>
        <dbReference type="PROSITE-ProRule" id="PRU00076"/>
    </source>
</evidence>
<keyword evidence="7 21" id="KW-0732">Signal</keyword>
<dbReference type="GO" id="GO:0005886">
    <property type="term" value="C:plasma membrane"/>
    <property type="evidence" value="ECO:0007669"/>
    <property type="project" value="TreeGrafter"/>
</dbReference>
<dbReference type="InterPro" id="IPR049883">
    <property type="entry name" value="NOTCH1_EGF-like"/>
</dbReference>
<comment type="catalytic activity">
    <reaction evidence="17">
        <text>L-threonyl-[protein] + ATP = O-phospho-L-threonyl-[protein] + ADP + H(+)</text>
        <dbReference type="Rhea" id="RHEA:46608"/>
        <dbReference type="Rhea" id="RHEA-COMP:11060"/>
        <dbReference type="Rhea" id="RHEA-COMP:11605"/>
        <dbReference type="ChEBI" id="CHEBI:15378"/>
        <dbReference type="ChEBI" id="CHEBI:30013"/>
        <dbReference type="ChEBI" id="CHEBI:30616"/>
        <dbReference type="ChEBI" id="CHEBI:61977"/>
        <dbReference type="ChEBI" id="CHEBI:456216"/>
    </reaction>
</comment>
<accession>A0A8B8K0Y3</accession>
<keyword evidence="4" id="KW-0597">Phosphoprotein</keyword>
<keyword evidence="15" id="KW-0325">Glycoprotein</keyword>
<dbReference type="InterPro" id="IPR000152">
    <property type="entry name" value="EGF-type_Asp/Asn_hydroxyl_site"/>
</dbReference>
<evidence type="ECO:0000256" key="5">
    <source>
        <dbReference type="ARBA" id="ARBA00022679"/>
    </source>
</evidence>
<dbReference type="PANTHER" id="PTHR27005">
    <property type="entry name" value="WALL-ASSOCIATED RECEPTOR KINASE-LIKE 21"/>
    <property type="match status" value="1"/>
</dbReference>
<dbReference type="PROSITE" id="PS00010">
    <property type="entry name" value="ASX_HYDROXYL"/>
    <property type="match status" value="1"/>
</dbReference>
<keyword evidence="3 19" id="KW-0245">EGF-like domain</keyword>
<dbReference type="InterPro" id="IPR000719">
    <property type="entry name" value="Prot_kinase_dom"/>
</dbReference>
<feature type="domain" description="EGF-like" evidence="23">
    <location>
        <begin position="306"/>
        <end position="340"/>
    </location>
</feature>
<comment type="subcellular location">
    <subcellularLocation>
        <location evidence="1">Membrane</location>
        <topology evidence="1">Single-pass type I membrane protein</topology>
    </subcellularLocation>
</comment>
<dbReference type="FunFam" id="2.10.25.10:FF:000038">
    <property type="entry name" value="Fibrillin 2"/>
    <property type="match status" value="1"/>
</dbReference>
<dbReference type="InterPro" id="IPR018097">
    <property type="entry name" value="EGF_Ca-bd_CS"/>
</dbReference>
<keyword evidence="8" id="KW-0677">Repeat</keyword>
<evidence type="ECO:0000256" key="9">
    <source>
        <dbReference type="ARBA" id="ARBA00022741"/>
    </source>
</evidence>
<dbReference type="PROSITE" id="PS50011">
    <property type="entry name" value="PROTEIN_KINASE_DOM"/>
    <property type="match status" value="1"/>
</dbReference>
<keyword evidence="5" id="KW-0808">Transferase</keyword>
<keyword evidence="6 20" id="KW-0812">Transmembrane</keyword>
<dbReference type="CDD" id="cd14066">
    <property type="entry name" value="STKc_IRAK"/>
    <property type="match status" value="1"/>
</dbReference>
<keyword evidence="24" id="KW-1185">Reference proteome</keyword>
<keyword evidence="9" id="KW-0547">Nucleotide-binding</keyword>
<evidence type="ECO:0000313" key="25">
    <source>
        <dbReference type="RefSeq" id="XP_027337306.1"/>
    </source>
</evidence>
<dbReference type="InterPro" id="IPR011009">
    <property type="entry name" value="Kinase-like_dom_sf"/>
</dbReference>
<protein>
    <submittedName>
        <fullName evidence="25">Wall-associated receptor kinase 2-like</fullName>
    </submittedName>
</protein>
<dbReference type="GeneID" id="113851005"/>
<evidence type="ECO:0000256" key="4">
    <source>
        <dbReference type="ARBA" id="ARBA00022553"/>
    </source>
</evidence>
<dbReference type="RefSeq" id="XP_027337306.1">
    <property type="nucleotide sequence ID" value="XM_027481505.1"/>
</dbReference>
<evidence type="ECO:0000256" key="8">
    <source>
        <dbReference type="ARBA" id="ARBA00022737"/>
    </source>
</evidence>
<evidence type="ECO:0000313" key="24">
    <source>
        <dbReference type="Proteomes" id="UP000694853"/>
    </source>
</evidence>
<keyword evidence="12 20" id="KW-1133">Transmembrane helix</keyword>
<evidence type="ECO:0000256" key="11">
    <source>
        <dbReference type="ARBA" id="ARBA00022840"/>
    </source>
</evidence>
<keyword evidence="14" id="KW-1015">Disulfide bond</keyword>
<keyword evidence="11" id="KW-0067">ATP-binding</keyword>
<dbReference type="GO" id="GO:0004674">
    <property type="term" value="F:protein serine/threonine kinase activity"/>
    <property type="evidence" value="ECO:0007669"/>
    <property type="project" value="UniProtKB-KW"/>
</dbReference>
<dbReference type="AlphaFoldDB" id="A0A8B8K0Y3"/>
<name>A0A8B8K0Y3_ABRPR</name>
<dbReference type="KEGG" id="aprc:113851005"/>
<dbReference type="SUPFAM" id="SSF56112">
    <property type="entry name" value="Protein kinase-like (PK-like)"/>
    <property type="match status" value="1"/>
</dbReference>
<comment type="catalytic activity">
    <reaction evidence="16">
        <text>L-seryl-[protein] + ATP = O-phospho-L-seryl-[protein] + ADP + H(+)</text>
        <dbReference type="Rhea" id="RHEA:17989"/>
        <dbReference type="Rhea" id="RHEA-COMP:9863"/>
        <dbReference type="Rhea" id="RHEA-COMP:11604"/>
        <dbReference type="ChEBI" id="CHEBI:15378"/>
        <dbReference type="ChEBI" id="CHEBI:29999"/>
        <dbReference type="ChEBI" id="CHEBI:30616"/>
        <dbReference type="ChEBI" id="CHEBI:83421"/>
        <dbReference type="ChEBI" id="CHEBI:456216"/>
    </reaction>
</comment>
<dbReference type="SMART" id="SM00179">
    <property type="entry name" value="EGF_CA"/>
    <property type="match status" value="1"/>
</dbReference>
<dbReference type="PROSITE" id="PS50026">
    <property type="entry name" value="EGF_3"/>
    <property type="match status" value="1"/>
</dbReference>
<proteinExistence type="predicted"/>
<reference evidence="25" key="2">
    <citation type="submission" date="2025-08" db="UniProtKB">
        <authorList>
            <consortium name="RefSeq"/>
        </authorList>
    </citation>
    <scope>IDENTIFICATION</scope>
    <source>
        <tissue evidence="25">Young leaves</tissue>
    </source>
</reference>
<reference evidence="24" key="1">
    <citation type="journal article" date="2019" name="Toxins">
        <title>Detection of Abrin-Like and Prepropulchellin-Like Toxin Genes and Transcripts Using Whole Genome Sequencing and Full-Length Transcript Sequencing of Abrus precatorius.</title>
        <authorList>
            <person name="Hovde B.T."/>
            <person name="Daligault H.E."/>
            <person name="Hanschen E.R."/>
            <person name="Kunde Y.A."/>
            <person name="Johnson M.B."/>
            <person name="Starkenburg S.R."/>
            <person name="Johnson S.L."/>
        </authorList>
    </citation>
    <scope>NUCLEOTIDE SEQUENCE [LARGE SCALE GENOMIC DNA]</scope>
</reference>
<evidence type="ECO:0000256" key="6">
    <source>
        <dbReference type="ARBA" id="ARBA00022692"/>
    </source>
</evidence>
<dbReference type="CDD" id="cd00054">
    <property type="entry name" value="EGF_CA"/>
    <property type="match status" value="1"/>
</dbReference>
<evidence type="ECO:0000256" key="3">
    <source>
        <dbReference type="ARBA" id="ARBA00022536"/>
    </source>
</evidence>
<dbReference type="Proteomes" id="UP000694853">
    <property type="component" value="Unplaced"/>
</dbReference>
<evidence type="ECO:0000256" key="15">
    <source>
        <dbReference type="ARBA" id="ARBA00023180"/>
    </source>
</evidence>
<dbReference type="InterPro" id="IPR045274">
    <property type="entry name" value="WAK-like"/>
</dbReference>
<evidence type="ECO:0000256" key="1">
    <source>
        <dbReference type="ARBA" id="ARBA00004479"/>
    </source>
</evidence>
<feature type="transmembrane region" description="Helical" evidence="20">
    <location>
        <begin position="357"/>
        <end position="383"/>
    </location>
</feature>
<dbReference type="Gene3D" id="1.10.510.10">
    <property type="entry name" value="Transferase(Phosphotransferase) domain 1"/>
    <property type="match status" value="1"/>
</dbReference>
<evidence type="ECO:0000256" key="2">
    <source>
        <dbReference type="ARBA" id="ARBA00022527"/>
    </source>
</evidence>
<dbReference type="PROSITE" id="PS01187">
    <property type="entry name" value="EGF_CA"/>
    <property type="match status" value="1"/>
</dbReference>
<keyword evidence="2" id="KW-0723">Serine/threonine-protein kinase</keyword>
<evidence type="ECO:0000259" key="23">
    <source>
        <dbReference type="PROSITE" id="PS50026"/>
    </source>
</evidence>
<dbReference type="Gene3D" id="3.30.200.20">
    <property type="entry name" value="Phosphorylase Kinase, domain 1"/>
    <property type="match status" value="1"/>
</dbReference>
<dbReference type="SMART" id="SM00220">
    <property type="entry name" value="S_TKc"/>
    <property type="match status" value="1"/>
</dbReference>
<comment type="caution">
    <text evidence="19">Lacks conserved residue(s) required for the propagation of feature annotation.</text>
</comment>
<evidence type="ECO:0000256" key="20">
    <source>
        <dbReference type="SAM" id="Phobius"/>
    </source>
</evidence>
<evidence type="ECO:0000256" key="16">
    <source>
        <dbReference type="ARBA" id="ARBA00047558"/>
    </source>
</evidence>
<evidence type="ECO:0000256" key="18">
    <source>
        <dbReference type="ARBA" id="ARBA00058961"/>
    </source>
</evidence>
<dbReference type="SMART" id="SM00181">
    <property type="entry name" value="EGF"/>
    <property type="match status" value="2"/>
</dbReference>
<dbReference type="InterPro" id="IPR001881">
    <property type="entry name" value="EGF-like_Ca-bd_dom"/>
</dbReference>
<evidence type="ECO:0000256" key="10">
    <source>
        <dbReference type="ARBA" id="ARBA00022777"/>
    </source>
</evidence>
<dbReference type="Gene3D" id="2.10.25.10">
    <property type="entry name" value="Laminin"/>
    <property type="match status" value="2"/>
</dbReference>
<gene>
    <name evidence="25" type="primary">LOC113851005</name>
</gene>
<feature type="domain" description="Protein kinase" evidence="22">
    <location>
        <begin position="432"/>
        <end position="707"/>
    </location>
</feature>
<evidence type="ECO:0000256" key="14">
    <source>
        <dbReference type="ARBA" id="ARBA00023157"/>
    </source>
</evidence>
<dbReference type="PROSITE" id="PS00108">
    <property type="entry name" value="PROTEIN_KINASE_ST"/>
    <property type="match status" value="1"/>
</dbReference>
<evidence type="ECO:0000256" key="13">
    <source>
        <dbReference type="ARBA" id="ARBA00023136"/>
    </source>
</evidence>
<keyword evidence="10" id="KW-0418">Kinase</keyword>
<evidence type="ECO:0000256" key="7">
    <source>
        <dbReference type="ARBA" id="ARBA00022729"/>
    </source>
</evidence>
<evidence type="ECO:0000256" key="21">
    <source>
        <dbReference type="SAM" id="SignalP"/>
    </source>
</evidence>
<organism evidence="24 25">
    <name type="scientific">Abrus precatorius</name>
    <name type="common">Indian licorice</name>
    <name type="synonym">Glycine abrus</name>
    <dbReference type="NCBI Taxonomy" id="3816"/>
    <lineage>
        <taxon>Eukaryota</taxon>
        <taxon>Viridiplantae</taxon>
        <taxon>Streptophyta</taxon>
        <taxon>Embryophyta</taxon>
        <taxon>Tracheophyta</taxon>
        <taxon>Spermatophyta</taxon>
        <taxon>Magnoliopsida</taxon>
        <taxon>eudicotyledons</taxon>
        <taxon>Gunneridae</taxon>
        <taxon>Pentapetalae</taxon>
        <taxon>rosids</taxon>
        <taxon>fabids</taxon>
        <taxon>Fabales</taxon>
        <taxon>Fabaceae</taxon>
        <taxon>Papilionoideae</taxon>
        <taxon>50 kb inversion clade</taxon>
        <taxon>NPAAA clade</taxon>
        <taxon>indigoferoid/millettioid clade</taxon>
        <taxon>Abreae</taxon>
        <taxon>Abrus</taxon>
    </lineage>
</organism>
<dbReference type="GO" id="GO:0030247">
    <property type="term" value="F:polysaccharide binding"/>
    <property type="evidence" value="ECO:0007669"/>
    <property type="project" value="InterPro"/>
</dbReference>
<evidence type="ECO:0000259" key="22">
    <source>
        <dbReference type="PROSITE" id="PS50011"/>
    </source>
</evidence>